<keyword evidence="1" id="KW-0812">Transmembrane</keyword>
<dbReference type="InParanoid" id="M0MAE0"/>
<name>M0MAE0_9EURY</name>
<evidence type="ECO:0000256" key="1">
    <source>
        <dbReference type="SAM" id="Phobius"/>
    </source>
</evidence>
<feature type="transmembrane region" description="Helical" evidence="1">
    <location>
        <begin position="97"/>
        <end position="120"/>
    </location>
</feature>
<feature type="transmembrane region" description="Helical" evidence="1">
    <location>
        <begin position="140"/>
        <end position="157"/>
    </location>
</feature>
<sequence>MSQETRSETATTTGTGLADWQAGVIGGLVGGAVMGAMMTMTLRPAIVGAIPALYGLAPPPNGLAGWIVHMAHSAILGVVFAAIATGTGVGRGLGRSAAVGLVYGVVLWVLLAALVMPLWLDAVGAGLGPDFPNFALPGSLPSHAVYGLLLGVVYSFLR</sequence>
<dbReference type="Pfam" id="PF20587">
    <property type="entry name" value="DUF6789"/>
    <property type="match status" value="1"/>
</dbReference>
<dbReference type="RefSeq" id="WP_006079113.1">
    <property type="nucleotide sequence ID" value="NZ_AOMD01000033.1"/>
</dbReference>
<gene>
    <name evidence="2" type="ORF">C449_16278</name>
</gene>
<feature type="transmembrane region" description="Helical" evidence="1">
    <location>
        <begin position="63"/>
        <end position="85"/>
    </location>
</feature>
<dbReference type="Proteomes" id="UP000011669">
    <property type="component" value="Unassembled WGS sequence"/>
</dbReference>
<proteinExistence type="predicted"/>
<evidence type="ECO:0008006" key="4">
    <source>
        <dbReference type="Google" id="ProtNLM"/>
    </source>
</evidence>
<accession>M0MAE0</accession>
<evidence type="ECO:0000313" key="2">
    <source>
        <dbReference type="EMBL" id="EMA42716.1"/>
    </source>
</evidence>
<dbReference type="EMBL" id="AOMD01000033">
    <property type="protein sequence ID" value="EMA42716.1"/>
    <property type="molecule type" value="Genomic_DNA"/>
</dbReference>
<comment type="caution">
    <text evidence="2">The sequence shown here is derived from an EMBL/GenBank/DDBJ whole genome shotgun (WGS) entry which is preliminary data.</text>
</comment>
<evidence type="ECO:0000313" key="3">
    <source>
        <dbReference type="Proteomes" id="UP000011669"/>
    </source>
</evidence>
<keyword evidence="1" id="KW-1133">Transmembrane helix</keyword>
<protein>
    <recommendedName>
        <fullName evidence="4">Histidine kinase</fullName>
    </recommendedName>
</protein>
<keyword evidence="1" id="KW-0472">Membrane</keyword>
<organism evidence="2 3">
    <name type="scientific">Halococcus saccharolyticus DSM 5350</name>
    <dbReference type="NCBI Taxonomy" id="1227455"/>
    <lineage>
        <taxon>Archaea</taxon>
        <taxon>Methanobacteriati</taxon>
        <taxon>Methanobacteriota</taxon>
        <taxon>Stenosarchaea group</taxon>
        <taxon>Halobacteria</taxon>
        <taxon>Halobacteriales</taxon>
        <taxon>Halococcaceae</taxon>
        <taxon>Halococcus</taxon>
    </lineage>
</organism>
<dbReference type="AlphaFoldDB" id="M0MAE0"/>
<keyword evidence="3" id="KW-1185">Reference proteome</keyword>
<dbReference type="OrthoDB" id="204680at2157"/>
<reference evidence="2 3" key="1">
    <citation type="journal article" date="2014" name="PLoS Genet.">
        <title>Phylogenetically driven sequencing of extremely halophilic archaea reveals strategies for static and dynamic osmo-response.</title>
        <authorList>
            <person name="Becker E.A."/>
            <person name="Seitzer P.M."/>
            <person name="Tritt A."/>
            <person name="Larsen D."/>
            <person name="Krusor M."/>
            <person name="Yao A.I."/>
            <person name="Wu D."/>
            <person name="Madern D."/>
            <person name="Eisen J.A."/>
            <person name="Darling A.E."/>
            <person name="Facciotti M.T."/>
        </authorList>
    </citation>
    <scope>NUCLEOTIDE SEQUENCE [LARGE SCALE GENOMIC DNA]</scope>
    <source>
        <strain evidence="2 3">DSM 5350</strain>
    </source>
</reference>
<dbReference type="PATRIC" id="fig|1227455.4.peg.3314"/>
<dbReference type="InterPro" id="IPR046739">
    <property type="entry name" value="DUF6789"/>
</dbReference>